<dbReference type="NCBIfam" id="TIGR00689">
    <property type="entry name" value="rpiB_lacA_lacB"/>
    <property type="match status" value="1"/>
</dbReference>
<dbReference type="RefSeq" id="WP_015207601.1">
    <property type="nucleotide sequence ID" value="NC_019757.1"/>
</dbReference>
<dbReference type="GO" id="GO:0004751">
    <property type="term" value="F:ribose-5-phosphate isomerase activity"/>
    <property type="evidence" value="ECO:0007669"/>
    <property type="project" value="TreeGrafter"/>
</dbReference>
<sequence length="151" mass="16511">MKIAIGSDERTHLTDKVIAELQQRGYEVLPCGSLVENESDVDWPLSSSQVAVAVASQQADEGIVFCWTGTGASIAANKVSGIRAALCHDAETARSARIWNHANVLVLSLRATTEAIAKEILDAWFTTPFSSDEWNLQQIKRIKQLEQSAKD</sequence>
<dbReference type="Pfam" id="PF02502">
    <property type="entry name" value="LacAB_rpiB"/>
    <property type="match status" value="1"/>
</dbReference>
<organism evidence="2 3">
    <name type="scientific">Cylindrospermum stagnale PCC 7417</name>
    <dbReference type="NCBI Taxonomy" id="56107"/>
    <lineage>
        <taxon>Bacteria</taxon>
        <taxon>Bacillati</taxon>
        <taxon>Cyanobacteriota</taxon>
        <taxon>Cyanophyceae</taxon>
        <taxon>Nostocales</taxon>
        <taxon>Nostocaceae</taxon>
        <taxon>Cylindrospermum</taxon>
    </lineage>
</organism>
<dbReference type="STRING" id="56107.Cylst_2107"/>
<dbReference type="Proteomes" id="UP000010475">
    <property type="component" value="Chromosome"/>
</dbReference>
<dbReference type="AlphaFoldDB" id="K9WX23"/>
<dbReference type="GO" id="GO:0009052">
    <property type="term" value="P:pentose-phosphate shunt, non-oxidative branch"/>
    <property type="evidence" value="ECO:0007669"/>
    <property type="project" value="TreeGrafter"/>
</dbReference>
<proteinExistence type="inferred from homology"/>
<keyword evidence="2" id="KW-0413">Isomerase</keyword>
<dbReference type="InterPro" id="IPR036569">
    <property type="entry name" value="RpiB_LacA_LacB_sf"/>
</dbReference>
<reference evidence="2 3" key="1">
    <citation type="submission" date="2012-06" db="EMBL/GenBank/DDBJ databases">
        <title>Finished chromosome of genome of Cylindrospermum stagnale PCC 7417.</title>
        <authorList>
            <consortium name="US DOE Joint Genome Institute"/>
            <person name="Gugger M."/>
            <person name="Coursin T."/>
            <person name="Rippka R."/>
            <person name="Tandeau De Marsac N."/>
            <person name="Huntemann M."/>
            <person name="Wei C.-L."/>
            <person name="Han J."/>
            <person name="Detter J.C."/>
            <person name="Han C."/>
            <person name="Tapia R."/>
            <person name="Chen A."/>
            <person name="Kyrpides N."/>
            <person name="Mavromatis K."/>
            <person name="Markowitz V."/>
            <person name="Szeto E."/>
            <person name="Ivanova N."/>
            <person name="Pagani I."/>
            <person name="Pati A."/>
            <person name="Goodwin L."/>
            <person name="Nordberg H.P."/>
            <person name="Cantor M.N."/>
            <person name="Hua S.X."/>
            <person name="Woyke T."/>
            <person name="Kerfeld C.A."/>
        </authorList>
    </citation>
    <scope>NUCLEOTIDE SEQUENCE [LARGE SCALE GENOMIC DNA]</scope>
    <source>
        <strain evidence="2 3">PCC 7417</strain>
    </source>
</reference>
<accession>K9WX23</accession>
<dbReference type="OrthoDB" id="1778624at2"/>
<dbReference type="PANTHER" id="PTHR30345:SF2">
    <property type="entry name" value="SUGAR-PHOSPHATE ISOMERASE, RPIB_LACA_LACB FAMILY"/>
    <property type="match status" value="1"/>
</dbReference>
<comment type="similarity">
    <text evidence="1">Belongs to the LacAB/RpiB family.</text>
</comment>
<dbReference type="SUPFAM" id="SSF89623">
    <property type="entry name" value="Ribose/Galactose isomerase RpiB/AlsB"/>
    <property type="match status" value="1"/>
</dbReference>
<evidence type="ECO:0000313" key="2">
    <source>
        <dbReference type="EMBL" id="AFZ24346.1"/>
    </source>
</evidence>
<dbReference type="eggNOG" id="COG0698">
    <property type="taxonomic scope" value="Bacteria"/>
</dbReference>
<dbReference type="KEGG" id="csg:Cylst_2107"/>
<keyword evidence="3" id="KW-1185">Reference proteome</keyword>
<name>K9WX23_9NOST</name>
<dbReference type="EMBL" id="CP003642">
    <property type="protein sequence ID" value="AFZ24346.1"/>
    <property type="molecule type" value="Genomic_DNA"/>
</dbReference>
<dbReference type="PANTHER" id="PTHR30345">
    <property type="entry name" value="RIBOSE-5-PHOSPHATE ISOMERASE B"/>
    <property type="match status" value="1"/>
</dbReference>
<dbReference type="Gene3D" id="3.40.1400.10">
    <property type="entry name" value="Sugar-phosphate isomerase, RpiB/LacA/LacB"/>
    <property type="match status" value="1"/>
</dbReference>
<gene>
    <name evidence="2" type="ORF">Cylst_2107</name>
</gene>
<dbReference type="InterPro" id="IPR003500">
    <property type="entry name" value="RpiB_LacA_LacB"/>
</dbReference>
<dbReference type="HOGENOM" id="CLU_091396_0_0_3"/>
<evidence type="ECO:0000313" key="3">
    <source>
        <dbReference type="Proteomes" id="UP000010475"/>
    </source>
</evidence>
<dbReference type="PIRSF" id="PIRSF005384">
    <property type="entry name" value="RpiB_LacA_B"/>
    <property type="match status" value="1"/>
</dbReference>
<dbReference type="PATRIC" id="fig|56107.3.peg.2332"/>
<protein>
    <submittedName>
        <fullName evidence="2">Sugar-phosphate isomerase, RpiB/LacA/LacB family</fullName>
    </submittedName>
</protein>
<dbReference type="GO" id="GO:0019316">
    <property type="term" value="P:D-allose catabolic process"/>
    <property type="evidence" value="ECO:0007669"/>
    <property type="project" value="TreeGrafter"/>
</dbReference>
<evidence type="ECO:0000256" key="1">
    <source>
        <dbReference type="ARBA" id="ARBA00008754"/>
    </source>
</evidence>